<reference evidence="2" key="1">
    <citation type="submission" date="2011-08" db="EMBL/GenBank/DDBJ databases">
        <title>The complete genome of Muricauda ruestringensis DSM 13258.</title>
        <authorList>
            <person name="Lucas S."/>
            <person name="Han J."/>
            <person name="Lapidus A."/>
            <person name="Bruce D."/>
            <person name="Goodwin L."/>
            <person name="Pitluck S."/>
            <person name="Peters L."/>
            <person name="Kyrpides N."/>
            <person name="Mavromatis K."/>
            <person name="Ivanova N."/>
            <person name="Ovchinnikova G."/>
            <person name="Teshima H."/>
            <person name="Detter J.C."/>
            <person name="Tapia R."/>
            <person name="Han C."/>
            <person name="Land M."/>
            <person name="Hauser L."/>
            <person name="Markowitz V."/>
            <person name="Cheng J.-F."/>
            <person name="Hugenholtz P."/>
            <person name="Woyke T."/>
            <person name="Wu D."/>
            <person name="Spring S."/>
            <person name="Schroeder M."/>
            <person name="Brambilla E."/>
            <person name="Klenk H.-P."/>
            <person name="Eisen J.A."/>
        </authorList>
    </citation>
    <scope>NUCLEOTIDE SEQUENCE [LARGE SCALE GENOMIC DNA]</scope>
    <source>
        <strain evidence="2">DSM 13258 / LMG 19739 / B1</strain>
    </source>
</reference>
<dbReference type="STRING" id="886377.Murru_2677"/>
<evidence type="ECO:0000313" key="2">
    <source>
        <dbReference type="Proteomes" id="UP000008908"/>
    </source>
</evidence>
<gene>
    <name evidence="1" type="ordered locus">Murru_2677</name>
</gene>
<dbReference type="AlphaFoldDB" id="G2PQS3"/>
<dbReference type="HOGENOM" id="CLU_3330332_0_0_10"/>
<dbReference type="EMBL" id="CP002999">
    <property type="protein sequence ID" value="AEM71710.1"/>
    <property type="molecule type" value="Genomic_DNA"/>
</dbReference>
<keyword evidence="2" id="KW-1185">Reference proteome</keyword>
<protein>
    <submittedName>
        <fullName evidence="1">Uncharacterized protein</fullName>
    </submittedName>
</protein>
<organism evidence="1 2">
    <name type="scientific">Allomuricauda ruestringensis (strain DSM 13258 / CIP 107369 / LMG 19739 / B1)</name>
    <name type="common">Muricauda ruestringensis</name>
    <dbReference type="NCBI Taxonomy" id="886377"/>
    <lineage>
        <taxon>Bacteria</taxon>
        <taxon>Pseudomonadati</taxon>
        <taxon>Bacteroidota</taxon>
        <taxon>Flavobacteriia</taxon>
        <taxon>Flavobacteriales</taxon>
        <taxon>Flavobacteriaceae</taxon>
        <taxon>Flagellimonas</taxon>
    </lineage>
</organism>
<proteinExistence type="predicted"/>
<dbReference type="KEGG" id="mrs:Murru_2677"/>
<accession>G2PQS3</accession>
<evidence type="ECO:0000313" key="1">
    <source>
        <dbReference type="EMBL" id="AEM71710.1"/>
    </source>
</evidence>
<dbReference type="Proteomes" id="UP000008908">
    <property type="component" value="Chromosome"/>
</dbReference>
<reference evidence="1 2" key="2">
    <citation type="journal article" date="2012" name="Stand. Genomic Sci.">
        <title>Complete genome sequence of the facultatively anaerobic, appendaged bacterium Muricauda ruestringensis type strain (B1(T)).</title>
        <authorList>
            <person name="Huntemann M."/>
            <person name="Teshima H."/>
            <person name="Lapidus A."/>
            <person name="Nolan M."/>
            <person name="Lucas S."/>
            <person name="Hammon N."/>
            <person name="Deshpande S."/>
            <person name="Cheng J.F."/>
            <person name="Tapia R."/>
            <person name="Goodwin L.A."/>
            <person name="Pitluck S."/>
            <person name="Liolios K."/>
            <person name="Pagani I."/>
            <person name="Ivanova N."/>
            <person name="Mavromatis K."/>
            <person name="Mikhailova N."/>
            <person name="Pati A."/>
            <person name="Chen A."/>
            <person name="Palaniappan K."/>
            <person name="Land M."/>
            <person name="Hauser L."/>
            <person name="Pan C."/>
            <person name="Brambilla E.M."/>
            <person name="Rohde M."/>
            <person name="Spring S."/>
            <person name="Goker M."/>
            <person name="Detter J.C."/>
            <person name="Bristow J."/>
            <person name="Eisen J.A."/>
            <person name="Markowitz V."/>
            <person name="Hugenholtz P."/>
            <person name="Kyrpides N.C."/>
            <person name="Klenk H.P."/>
            <person name="Woyke T."/>
        </authorList>
    </citation>
    <scope>NUCLEOTIDE SEQUENCE [LARGE SCALE GENOMIC DNA]</scope>
    <source>
        <strain evidence="2">DSM 13258 / LMG 19739 / B1</strain>
    </source>
</reference>
<name>G2PQS3_ALLRU</name>
<sequence length="38" mass="4473">MLKKFKTSQLYIFYLESMNLHANGMDSLLDQGKDFITM</sequence>